<comment type="caution">
    <text evidence="2">The sequence shown here is derived from an EMBL/GenBank/DDBJ whole genome shotgun (WGS) entry which is preliminary data.</text>
</comment>
<evidence type="ECO:0000313" key="2">
    <source>
        <dbReference type="EMBL" id="KAI5064568.1"/>
    </source>
</evidence>
<feature type="non-terminal residue" evidence="2">
    <location>
        <position position="109"/>
    </location>
</feature>
<evidence type="ECO:0000256" key="1">
    <source>
        <dbReference type="SAM" id="MobiDB-lite"/>
    </source>
</evidence>
<dbReference type="AlphaFoldDB" id="A0A9D4Z6X1"/>
<evidence type="ECO:0000313" key="3">
    <source>
        <dbReference type="Proteomes" id="UP000886520"/>
    </source>
</evidence>
<reference evidence="2" key="1">
    <citation type="submission" date="2021-01" db="EMBL/GenBank/DDBJ databases">
        <title>Adiantum capillus-veneris genome.</title>
        <authorList>
            <person name="Fang Y."/>
            <person name="Liao Q."/>
        </authorList>
    </citation>
    <scope>NUCLEOTIDE SEQUENCE</scope>
    <source>
        <strain evidence="2">H3</strain>
        <tissue evidence="2">Leaf</tissue>
    </source>
</reference>
<proteinExistence type="predicted"/>
<protein>
    <submittedName>
        <fullName evidence="2">Uncharacterized protein</fullName>
    </submittedName>
</protein>
<name>A0A9D4Z6X1_ADICA</name>
<feature type="region of interest" description="Disordered" evidence="1">
    <location>
        <begin position="83"/>
        <end position="109"/>
    </location>
</feature>
<keyword evidence="3" id="KW-1185">Reference proteome</keyword>
<dbReference type="Proteomes" id="UP000886520">
    <property type="component" value="Chromosome 20"/>
</dbReference>
<gene>
    <name evidence="2" type="ORF">GOP47_0021238</name>
</gene>
<organism evidence="2 3">
    <name type="scientific">Adiantum capillus-veneris</name>
    <name type="common">Maidenhair fern</name>
    <dbReference type="NCBI Taxonomy" id="13818"/>
    <lineage>
        <taxon>Eukaryota</taxon>
        <taxon>Viridiplantae</taxon>
        <taxon>Streptophyta</taxon>
        <taxon>Embryophyta</taxon>
        <taxon>Tracheophyta</taxon>
        <taxon>Polypodiopsida</taxon>
        <taxon>Polypodiidae</taxon>
        <taxon>Polypodiales</taxon>
        <taxon>Pteridineae</taxon>
        <taxon>Pteridaceae</taxon>
        <taxon>Vittarioideae</taxon>
        <taxon>Adiantum</taxon>
    </lineage>
</organism>
<dbReference type="EMBL" id="JABFUD020000020">
    <property type="protein sequence ID" value="KAI5064568.1"/>
    <property type="molecule type" value="Genomic_DNA"/>
</dbReference>
<sequence length="109" mass="12233">MEQQHKRNRPTALKKICSPRAKERVVAGNSESTFHLHAEATRLMPVMLGVLHVNMLAFHSASSSSREVLRALGPRQSYDTSDKLESLWGMMPGRNHGKRAARQENERAG</sequence>
<accession>A0A9D4Z6X1</accession>